<dbReference type="InterPro" id="IPR013783">
    <property type="entry name" value="Ig-like_fold"/>
</dbReference>
<keyword evidence="1" id="KW-0393">Immunoglobulin domain</keyword>
<dbReference type="GO" id="GO:0098632">
    <property type="term" value="F:cell-cell adhesion mediator activity"/>
    <property type="evidence" value="ECO:0007669"/>
    <property type="project" value="TreeGrafter"/>
</dbReference>
<dbReference type="PANTHER" id="PTHR10075:SF100">
    <property type="entry name" value="FASCICLIN-2"/>
    <property type="match status" value="1"/>
</dbReference>
<feature type="chain" id="PRO_5028110981" evidence="4">
    <location>
        <begin position="24"/>
        <end position="360"/>
    </location>
</feature>
<evidence type="ECO:0000259" key="6">
    <source>
        <dbReference type="SMART" id="SM00409"/>
    </source>
</evidence>
<keyword evidence="3" id="KW-0812">Transmembrane</keyword>
<feature type="signal peptide" evidence="4">
    <location>
        <begin position="1"/>
        <end position="23"/>
    </location>
</feature>
<sequence>MSGLMLVAHVWFLLVCSENSTKGLQAELPPSSPPPLPLLPPSVIRLSIPKRHRVCLQCGSSDGSSVVWTLRDRKVLVTRQGGHTTNEDRQHYLLLPDGGLCVLQLHESDSGGYRCNRQLVAELQVLTGHDFMVSSGWTLQLPCSGSSKPKQRWFHQREGGRREAVLTRFRNGIVRPEHDDIRLSVANDALQIQNLQLEDAGEYLCNGVLQARVSVRTVLPEPTSSFQPSTSTEQDSVTTTDAVEAKKKKKGRKRPENALLLVALVGLGLMTVLLVSVCVLLTSIKCRRRRHTAAQRHEDTELQLWKTPSGQTEYEEVENLSPQDETIHYASLGRQNWRDRPSRTPPDQNQAVIYSSVITR</sequence>
<feature type="region of interest" description="Disordered" evidence="2">
    <location>
        <begin position="221"/>
        <end position="250"/>
    </location>
</feature>
<feature type="domain" description="Immunoglobulin" evidence="6">
    <location>
        <begin position="128"/>
        <end position="216"/>
    </location>
</feature>
<dbReference type="SUPFAM" id="SSF48726">
    <property type="entry name" value="Immunoglobulin"/>
    <property type="match status" value="1"/>
</dbReference>
<dbReference type="GO" id="GO:0007156">
    <property type="term" value="P:homophilic cell adhesion via plasma membrane adhesion molecules"/>
    <property type="evidence" value="ECO:0007669"/>
    <property type="project" value="TreeGrafter"/>
</dbReference>
<dbReference type="SMART" id="SM00409">
    <property type="entry name" value="IG"/>
    <property type="match status" value="2"/>
</dbReference>
<organism evidence="7 8">
    <name type="scientific">Parambassis ranga</name>
    <name type="common">Indian glassy fish</name>
    <dbReference type="NCBI Taxonomy" id="210632"/>
    <lineage>
        <taxon>Eukaryota</taxon>
        <taxon>Metazoa</taxon>
        <taxon>Chordata</taxon>
        <taxon>Craniata</taxon>
        <taxon>Vertebrata</taxon>
        <taxon>Euteleostomi</taxon>
        <taxon>Actinopterygii</taxon>
        <taxon>Neopterygii</taxon>
        <taxon>Teleostei</taxon>
        <taxon>Neoteleostei</taxon>
        <taxon>Acanthomorphata</taxon>
        <taxon>Ovalentaria</taxon>
        <taxon>Ambassidae</taxon>
        <taxon>Parambassis</taxon>
    </lineage>
</organism>
<dbReference type="GO" id="GO:0007411">
    <property type="term" value="P:axon guidance"/>
    <property type="evidence" value="ECO:0007669"/>
    <property type="project" value="TreeGrafter"/>
</dbReference>
<evidence type="ECO:0000313" key="8">
    <source>
        <dbReference type="RefSeq" id="XP_028276010.1"/>
    </source>
</evidence>
<name>A0A6P7JGV0_9TELE</name>
<dbReference type="AlphaFoldDB" id="A0A6P7JGV0"/>
<dbReference type="PANTHER" id="PTHR10075">
    <property type="entry name" value="BASIGIN RELATED"/>
    <property type="match status" value="1"/>
</dbReference>
<feature type="domain" description="Immunoglobulin" evidence="6">
    <location>
        <begin position="43"/>
        <end position="126"/>
    </location>
</feature>
<keyword evidence="3" id="KW-1133">Transmembrane helix</keyword>
<feature type="transmembrane region" description="Helical" evidence="3">
    <location>
        <begin position="258"/>
        <end position="281"/>
    </location>
</feature>
<dbReference type="OrthoDB" id="8777224at2759"/>
<dbReference type="InterPro" id="IPR036179">
    <property type="entry name" value="Ig-like_dom_sf"/>
</dbReference>
<dbReference type="Proteomes" id="UP000515145">
    <property type="component" value="Chromosome 2"/>
</dbReference>
<accession>A0A6P7JGV0</accession>
<dbReference type="GO" id="GO:0030424">
    <property type="term" value="C:axon"/>
    <property type="evidence" value="ECO:0007669"/>
    <property type="project" value="TreeGrafter"/>
</dbReference>
<feature type="domain" description="Immunoglobulin subtype 2" evidence="5">
    <location>
        <begin position="134"/>
        <end position="212"/>
    </location>
</feature>
<evidence type="ECO:0000256" key="4">
    <source>
        <dbReference type="SAM" id="SignalP"/>
    </source>
</evidence>
<dbReference type="InterPro" id="IPR003598">
    <property type="entry name" value="Ig_sub2"/>
</dbReference>
<dbReference type="InterPro" id="IPR003599">
    <property type="entry name" value="Ig_sub"/>
</dbReference>
<dbReference type="Pfam" id="PF07686">
    <property type="entry name" value="V-set"/>
    <property type="match status" value="1"/>
</dbReference>
<evidence type="ECO:0000256" key="2">
    <source>
        <dbReference type="SAM" id="MobiDB-lite"/>
    </source>
</evidence>
<keyword evidence="4" id="KW-0732">Signal</keyword>
<dbReference type="RefSeq" id="XP_028276010.1">
    <property type="nucleotide sequence ID" value="XM_028420209.1"/>
</dbReference>
<dbReference type="GO" id="GO:0005886">
    <property type="term" value="C:plasma membrane"/>
    <property type="evidence" value="ECO:0007669"/>
    <property type="project" value="TreeGrafter"/>
</dbReference>
<keyword evidence="3" id="KW-0472">Membrane</keyword>
<dbReference type="GeneID" id="114445251"/>
<proteinExistence type="predicted"/>
<evidence type="ECO:0000256" key="1">
    <source>
        <dbReference type="ARBA" id="ARBA00023319"/>
    </source>
</evidence>
<dbReference type="InParanoid" id="A0A6P7JGV0"/>
<dbReference type="Gene3D" id="2.60.40.10">
    <property type="entry name" value="Immunoglobulins"/>
    <property type="match status" value="1"/>
</dbReference>
<evidence type="ECO:0000313" key="7">
    <source>
        <dbReference type="Proteomes" id="UP000515145"/>
    </source>
</evidence>
<reference evidence="8" key="1">
    <citation type="submission" date="2025-08" db="UniProtKB">
        <authorList>
            <consortium name="RefSeq"/>
        </authorList>
    </citation>
    <scope>IDENTIFICATION</scope>
</reference>
<keyword evidence="7" id="KW-1185">Reference proteome</keyword>
<protein>
    <submittedName>
        <fullName evidence="8">Uncharacterized protein LOC114445251</fullName>
    </submittedName>
</protein>
<dbReference type="InterPro" id="IPR013106">
    <property type="entry name" value="Ig_V-set"/>
</dbReference>
<feature type="compositionally biased region" description="Polar residues" evidence="2">
    <location>
        <begin position="222"/>
        <end position="241"/>
    </location>
</feature>
<dbReference type="GO" id="GO:0070593">
    <property type="term" value="P:dendrite self-avoidance"/>
    <property type="evidence" value="ECO:0007669"/>
    <property type="project" value="TreeGrafter"/>
</dbReference>
<gene>
    <name evidence="8" type="primary">LOC114445251</name>
</gene>
<evidence type="ECO:0000259" key="5">
    <source>
        <dbReference type="SMART" id="SM00408"/>
    </source>
</evidence>
<evidence type="ECO:0000256" key="3">
    <source>
        <dbReference type="SAM" id="Phobius"/>
    </source>
</evidence>
<dbReference type="SMART" id="SM00408">
    <property type="entry name" value="IGc2"/>
    <property type="match status" value="1"/>
</dbReference>